<evidence type="ECO:0008006" key="10">
    <source>
        <dbReference type="Google" id="ProtNLM"/>
    </source>
</evidence>
<keyword evidence="9" id="KW-1185">Reference proteome</keyword>
<dbReference type="PANTHER" id="PTHR12064">
    <property type="entry name" value="METAL TRANSPORTER CNNM"/>
    <property type="match status" value="1"/>
</dbReference>
<dbReference type="GO" id="GO:0010960">
    <property type="term" value="P:magnesium ion homeostasis"/>
    <property type="evidence" value="ECO:0007669"/>
    <property type="project" value="InterPro"/>
</dbReference>
<dbReference type="GO" id="GO:0030026">
    <property type="term" value="P:intracellular manganese ion homeostasis"/>
    <property type="evidence" value="ECO:0007669"/>
    <property type="project" value="TreeGrafter"/>
</dbReference>
<dbReference type="VEuPathDB" id="FungiDB:AeMF1_019400"/>
<dbReference type="GO" id="GO:0016020">
    <property type="term" value="C:membrane"/>
    <property type="evidence" value="ECO:0007669"/>
    <property type="project" value="UniProtKB-UniRule"/>
</dbReference>
<dbReference type="InterPro" id="IPR045095">
    <property type="entry name" value="ACDP"/>
</dbReference>
<feature type="domain" description="CBS" evidence="6">
    <location>
        <begin position="285"/>
        <end position="345"/>
    </location>
</feature>
<protein>
    <recommendedName>
        <fullName evidence="10">CNNM transmembrane domain-containing protein</fullName>
    </recommendedName>
</protein>
<evidence type="ECO:0000256" key="4">
    <source>
        <dbReference type="SAM" id="Phobius"/>
    </source>
</evidence>
<feature type="transmembrane region" description="Helical" evidence="4">
    <location>
        <begin position="160"/>
        <end position="182"/>
    </location>
</feature>
<reference evidence="8 9" key="1">
    <citation type="submission" date="2019-07" db="EMBL/GenBank/DDBJ databases">
        <title>Genomics analysis of Aphanomyces spp. identifies a new class of oomycete effector associated with host adaptation.</title>
        <authorList>
            <person name="Gaulin E."/>
        </authorList>
    </citation>
    <scope>NUCLEOTIDE SEQUENCE [LARGE SCALE GENOMIC DNA]</scope>
    <source>
        <strain evidence="8 9">ATCC 201684</strain>
    </source>
</reference>
<dbReference type="PANTHER" id="PTHR12064:SF97">
    <property type="entry name" value="METAL TRANSPORTER CNNM-5"/>
    <property type="match status" value="1"/>
</dbReference>
<dbReference type="InterPro" id="IPR046342">
    <property type="entry name" value="CBS_dom_sf"/>
</dbReference>
<keyword evidence="2" id="KW-0129">CBS domain</keyword>
<keyword evidence="3 4" id="KW-1133">Transmembrane helix</keyword>
<dbReference type="Pfam" id="PF01595">
    <property type="entry name" value="CNNM"/>
    <property type="match status" value="1"/>
</dbReference>
<dbReference type="InterPro" id="IPR000644">
    <property type="entry name" value="CBS_dom"/>
</dbReference>
<evidence type="ECO:0000259" key="7">
    <source>
        <dbReference type="PROSITE" id="PS51846"/>
    </source>
</evidence>
<evidence type="ECO:0000259" key="6">
    <source>
        <dbReference type="PROSITE" id="PS51371"/>
    </source>
</evidence>
<dbReference type="InterPro" id="IPR002550">
    <property type="entry name" value="CNNM"/>
</dbReference>
<keyword evidence="3 4" id="KW-0472">Membrane</keyword>
<dbReference type="EMBL" id="VJMJ01000232">
    <property type="protein sequence ID" value="KAF0725861.1"/>
    <property type="molecule type" value="Genomic_DNA"/>
</dbReference>
<feature type="transmembrane region" description="Helical" evidence="4">
    <location>
        <begin position="75"/>
        <end position="102"/>
    </location>
</feature>
<evidence type="ECO:0000256" key="3">
    <source>
        <dbReference type="PROSITE-ProRule" id="PRU01193"/>
    </source>
</evidence>
<keyword evidence="3 4" id="KW-0812">Transmembrane</keyword>
<gene>
    <name evidence="8" type="ORF">Ae201684_015823</name>
</gene>
<keyword evidence="5" id="KW-0732">Signal</keyword>
<feature type="chain" id="PRO_5026130507" description="CNNM transmembrane domain-containing protein" evidence="5">
    <location>
        <begin position="24"/>
        <end position="416"/>
    </location>
</feature>
<feature type="domain" description="CNNM transmembrane" evidence="7">
    <location>
        <begin position="71"/>
        <end position="252"/>
    </location>
</feature>
<feature type="transmembrane region" description="Helical" evidence="4">
    <location>
        <begin position="134"/>
        <end position="154"/>
    </location>
</feature>
<evidence type="ECO:0000313" key="9">
    <source>
        <dbReference type="Proteomes" id="UP000481153"/>
    </source>
</evidence>
<dbReference type="PROSITE" id="PS51371">
    <property type="entry name" value="CBS"/>
    <property type="match status" value="1"/>
</dbReference>
<comment type="caution">
    <text evidence="8">The sequence shown here is derived from an EMBL/GenBank/DDBJ whole genome shotgun (WGS) entry which is preliminary data.</text>
</comment>
<dbReference type="SUPFAM" id="SSF54631">
    <property type="entry name" value="CBS-domain pair"/>
    <property type="match status" value="1"/>
</dbReference>
<name>A0A6G0WG87_9STRA</name>
<proteinExistence type="predicted"/>
<sequence>MTAALYFQHLWALLATLSVAVVAKRPPSPVYLHRVEQLSEGSLFYRGQTYVRVQESLVSCEDAPYLAYDCSPTKFAMVIVCVAVLVCLAGIMSGLTVGVLSLDKMHLTILRMEGSPTARAAAARLLPLLRNHRIVLVTLVLMNALANEALPIFLNTLINPVASVVFSVTVVVVFGEIVPTALCTGDRQLVIGAACVPLLQMFIRLAYPIAYPLALALNRTVGESSSNMQYSRNELKAMIQLQYETNPRAELSPDDVALLHGMLELGKLTAKNVMRSPPPESHEFMNADKSISSVELSTPLTTVLKLMLDSEVKEVLVVDSQERVVVGVVALADLPLLEATKLADLTIACLDKSSDDRLPLEKANSPPGPRRNSLLATNFLEWITHPKGDNSLRGYTRVCLDDEEPSCQLGRPTQCS</sequence>
<dbReference type="Gene3D" id="3.10.580.10">
    <property type="entry name" value="CBS-domain"/>
    <property type="match status" value="1"/>
</dbReference>
<dbReference type="AlphaFoldDB" id="A0A6G0WG87"/>
<evidence type="ECO:0000256" key="1">
    <source>
        <dbReference type="ARBA" id="ARBA00022737"/>
    </source>
</evidence>
<evidence type="ECO:0000313" key="8">
    <source>
        <dbReference type="EMBL" id="KAF0725861.1"/>
    </source>
</evidence>
<dbReference type="GO" id="GO:0005737">
    <property type="term" value="C:cytoplasm"/>
    <property type="evidence" value="ECO:0007669"/>
    <property type="project" value="TreeGrafter"/>
</dbReference>
<feature type="transmembrane region" description="Helical" evidence="4">
    <location>
        <begin position="189"/>
        <end position="207"/>
    </location>
</feature>
<feature type="signal peptide" evidence="5">
    <location>
        <begin position="1"/>
        <end position="23"/>
    </location>
</feature>
<evidence type="ECO:0000256" key="5">
    <source>
        <dbReference type="SAM" id="SignalP"/>
    </source>
</evidence>
<dbReference type="Proteomes" id="UP000481153">
    <property type="component" value="Unassembled WGS sequence"/>
</dbReference>
<evidence type="ECO:0000256" key="2">
    <source>
        <dbReference type="PROSITE-ProRule" id="PRU00703"/>
    </source>
</evidence>
<dbReference type="PROSITE" id="PS51846">
    <property type="entry name" value="CNNM"/>
    <property type="match status" value="1"/>
</dbReference>
<accession>A0A6G0WG87</accession>
<organism evidence="8 9">
    <name type="scientific">Aphanomyces euteiches</name>
    <dbReference type="NCBI Taxonomy" id="100861"/>
    <lineage>
        <taxon>Eukaryota</taxon>
        <taxon>Sar</taxon>
        <taxon>Stramenopiles</taxon>
        <taxon>Oomycota</taxon>
        <taxon>Saprolegniomycetes</taxon>
        <taxon>Saprolegniales</taxon>
        <taxon>Verrucalvaceae</taxon>
        <taxon>Aphanomyces</taxon>
    </lineage>
</organism>
<keyword evidence="1" id="KW-0677">Repeat</keyword>